<evidence type="ECO:0000313" key="1">
    <source>
        <dbReference type="EMBL" id="MBP2323420.1"/>
    </source>
</evidence>
<keyword evidence="2" id="KW-1185">Reference proteome</keyword>
<sequence>MAVTAIPVAIAAGANASPLLPQPAASHLHLDWRIDGLRAGVHIDHCGVSGWFSDKHLGIKKSVSIGC</sequence>
<evidence type="ECO:0000313" key="2">
    <source>
        <dbReference type="Proteomes" id="UP001519332"/>
    </source>
</evidence>
<protein>
    <submittedName>
        <fullName evidence="1">Uncharacterized protein</fullName>
    </submittedName>
</protein>
<organism evidence="1 2">
    <name type="scientific">Kibdelosporangium banguiense</name>
    <dbReference type="NCBI Taxonomy" id="1365924"/>
    <lineage>
        <taxon>Bacteria</taxon>
        <taxon>Bacillati</taxon>
        <taxon>Actinomycetota</taxon>
        <taxon>Actinomycetes</taxon>
        <taxon>Pseudonocardiales</taxon>
        <taxon>Pseudonocardiaceae</taxon>
        <taxon>Kibdelosporangium</taxon>
    </lineage>
</organism>
<dbReference type="EMBL" id="JAGINW010000001">
    <property type="protein sequence ID" value="MBP2323420.1"/>
    <property type="molecule type" value="Genomic_DNA"/>
</dbReference>
<dbReference type="RefSeq" id="WP_209639787.1">
    <property type="nucleotide sequence ID" value="NZ_JAGINW010000001.1"/>
</dbReference>
<name>A0ABS4THC2_9PSEU</name>
<dbReference type="Proteomes" id="UP001519332">
    <property type="component" value="Unassembled WGS sequence"/>
</dbReference>
<comment type="caution">
    <text evidence="1">The sequence shown here is derived from an EMBL/GenBank/DDBJ whole genome shotgun (WGS) entry which is preliminary data.</text>
</comment>
<reference evidence="1 2" key="1">
    <citation type="submission" date="2021-03" db="EMBL/GenBank/DDBJ databases">
        <title>Sequencing the genomes of 1000 actinobacteria strains.</title>
        <authorList>
            <person name="Klenk H.-P."/>
        </authorList>
    </citation>
    <scope>NUCLEOTIDE SEQUENCE [LARGE SCALE GENOMIC DNA]</scope>
    <source>
        <strain evidence="1 2">DSM 46670</strain>
    </source>
</reference>
<proteinExistence type="predicted"/>
<gene>
    <name evidence="1" type="ORF">JOF56_003805</name>
</gene>
<accession>A0ABS4THC2</accession>